<proteinExistence type="predicted"/>
<evidence type="ECO:0000313" key="1">
    <source>
        <dbReference type="EMBL" id="CDF34246.1"/>
    </source>
</evidence>
<gene>
    <name evidence="1" type="ORF">CHC_T00002945001</name>
</gene>
<accession>R7QA08</accession>
<name>R7QA08_CHOCR</name>
<protein>
    <submittedName>
        <fullName evidence="1">Uncharacterized protein</fullName>
    </submittedName>
</protein>
<sequence length="93" mass="10692">MNSGRPLAKSVTWSINPAHRLVIKTTSGTFLHPTIPQASRKHLCVDTNIHDQPTFLVWCRRARRDTKRQDSTSYWFVYACPQDEPSKQNPVVT</sequence>
<keyword evidence="2" id="KW-1185">Reference proteome</keyword>
<dbReference type="GeneID" id="17321795"/>
<dbReference type="EMBL" id="HG001680">
    <property type="protein sequence ID" value="CDF34246.1"/>
    <property type="molecule type" value="Genomic_DNA"/>
</dbReference>
<dbReference type="Proteomes" id="UP000012073">
    <property type="component" value="Unassembled WGS sequence"/>
</dbReference>
<organism evidence="1 2">
    <name type="scientific">Chondrus crispus</name>
    <name type="common">Carrageen Irish moss</name>
    <name type="synonym">Polymorpha crispa</name>
    <dbReference type="NCBI Taxonomy" id="2769"/>
    <lineage>
        <taxon>Eukaryota</taxon>
        <taxon>Rhodophyta</taxon>
        <taxon>Florideophyceae</taxon>
        <taxon>Rhodymeniophycidae</taxon>
        <taxon>Gigartinales</taxon>
        <taxon>Gigartinaceae</taxon>
        <taxon>Chondrus</taxon>
    </lineage>
</organism>
<dbReference type="RefSeq" id="XP_005714065.1">
    <property type="nucleotide sequence ID" value="XM_005714008.1"/>
</dbReference>
<dbReference type="AlphaFoldDB" id="R7QA08"/>
<dbReference type="KEGG" id="ccp:CHC_T00002945001"/>
<dbReference type="Gramene" id="CDF34246">
    <property type="protein sequence ID" value="CDF34246"/>
    <property type="gene ID" value="CHC_T00002945001"/>
</dbReference>
<evidence type="ECO:0000313" key="2">
    <source>
        <dbReference type="Proteomes" id="UP000012073"/>
    </source>
</evidence>
<reference evidence="2" key="1">
    <citation type="journal article" date="2013" name="Proc. Natl. Acad. Sci. U.S.A.">
        <title>Genome structure and metabolic features in the red seaweed Chondrus crispus shed light on evolution of the Archaeplastida.</title>
        <authorList>
            <person name="Collen J."/>
            <person name="Porcel B."/>
            <person name="Carre W."/>
            <person name="Ball S.G."/>
            <person name="Chaparro C."/>
            <person name="Tonon T."/>
            <person name="Barbeyron T."/>
            <person name="Michel G."/>
            <person name="Noel B."/>
            <person name="Valentin K."/>
            <person name="Elias M."/>
            <person name="Artiguenave F."/>
            <person name="Arun A."/>
            <person name="Aury J.M."/>
            <person name="Barbosa-Neto J.F."/>
            <person name="Bothwell J.H."/>
            <person name="Bouget F.Y."/>
            <person name="Brillet L."/>
            <person name="Cabello-Hurtado F."/>
            <person name="Capella-Gutierrez S."/>
            <person name="Charrier B."/>
            <person name="Cladiere L."/>
            <person name="Cock J.M."/>
            <person name="Coelho S.M."/>
            <person name="Colleoni C."/>
            <person name="Czjzek M."/>
            <person name="Da Silva C."/>
            <person name="Delage L."/>
            <person name="Denoeud F."/>
            <person name="Deschamps P."/>
            <person name="Dittami S.M."/>
            <person name="Gabaldon T."/>
            <person name="Gachon C.M."/>
            <person name="Groisillier A."/>
            <person name="Herve C."/>
            <person name="Jabbari K."/>
            <person name="Katinka M."/>
            <person name="Kloareg B."/>
            <person name="Kowalczyk N."/>
            <person name="Labadie K."/>
            <person name="Leblanc C."/>
            <person name="Lopez P.J."/>
            <person name="McLachlan D.H."/>
            <person name="Meslet-Cladiere L."/>
            <person name="Moustafa A."/>
            <person name="Nehr Z."/>
            <person name="Nyvall Collen P."/>
            <person name="Panaud O."/>
            <person name="Partensky F."/>
            <person name="Poulain J."/>
            <person name="Rensing S.A."/>
            <person name="Rousvoal S."/>
            <person name="Samson G."/>
            <person name="Symeonidi A."/>
            <person name="Weissenbach J."/>
            <person name="Zambounis A."/>
            <person name="Wincker P."/>
            <person name="Boyen C."/>
        </authorList>
    </citation>
    <scope>NUCLEOTIDE SEQUENCE [LARGE SCALE GENOMIC DNA]</scope>
    <source>
        <strain evidence="2">cv. Stackhouse</strain>
    </source>
</reference>